<dbReference type="InterPro" id="IPR005805">
    <property type="entry name" value="Rieske_Fe-S_prot_C"/>
</dbReference>
<comment type="cofactor">
    <cofactor evidence="6">
        <name>[2Fe-2S] cluster</name>
        <dbReference type="ChEBI" id="CHEBI:190135"/>
    </cofactor>
</comment>
<evidence type="ECO:0000256" key="2">
    <source>
        <dbReference type="ARBA" id="ARBA00022723"/>
    </source>
</evidence>
<dbReference type="GO" id="GO:0016020">
    <property type="term" value="C:membrane"/>
    <property type="evidence" value="ECO:0007669"/>
    <property type="project" value="InterPro"/>
</dbReference>
<evidence type="ECO:0000256" key="5">
    <source>
        <dbReference type="ARBA" id="ARBA00023157"/>
    </source>
</evidence>
<evidence type="ECO:0000313" key="9">
    <source>
        <dbReference type="EMBL" id="MBI5250187.1"/>
    </source>
</evidence>
<feature type="domain" description="Rieske" evidence="8">
    <location>
        <begin position="50"/>
        <end position="155"/>
    </location>
</feature>
<gene>
    <name evidence="9" type="ORF">HY912_11895</name>
</gene>
<dbReference type="EMBL" id="JACRDE010000314">
    <property type="protein sequence ID" value="MBI5250187.1"/>
    <property type="molecule type" value="Genomic_DNA"/>
</dbReference>
<organism evidence="9 10">
    <name type="scientific">Desulfomonile tiedjei</name>
    <dbReference type="NCBI Taxonomy" id="2358"/>
    <lineage>
        <taxon>Bacteria</taxon>
        <taxon>Pseudomonadati</taxon>
        <taxon>Thermodesulfobacteriota</taxon>
        <taxon>Desulfomonilia</taxon>
        <taxon>Desulfomonilales</taxon>
        <taxon>Desulfomonilaceae</taxon>
        <taxon>Desulfomonile</taxon>
    </lineage>
</organism>
<keyword evidence="7" id="KW-0812">Transmembrane</keyword>
<dbReference type="AlphaFoldDB" id="A0A9D6V2F0"/>
<evidence type="ECO:0000256" key="4">
    <source>
        <dbReference type="ARBA" id="ARBA00023014"/>
    </source>
</evidence>
<dbReference type="InterPro" id="IPR017941">
    <property type="entry name" value="Rieske_2Fe-2S"/>
</dbReference>
<dbReference type="GO" id="GO:0046872">
    <property type="term" value="F:metal ion binding"/>
    <property type="evidence" value="ECO:0007669"/>
    <property type="project" value="UniProtKB-KW"/>
</dbReference>
<dbReference type="PANTHER" id="PTHR10134">
    <property type="entry name" value="CYTOCHROME B-C1 COMPLEX SUBUNIT RIESKE, MITOCHONDRIAL"/>
    <property type="match status" value="1"/>
</dbReference>
<keyword evidence="5" id="KW-1015">Disulfide bond</keyword>
<dbReference type="InterPro" id="IPR006311">
    <property type="entry name" value="TAT_signal"/>
</dbReference>
<dbReference type="PROSITE" id="PS51318">
    <property type="entry name" value="TAT"/>
    <property type="match status" value="1"/>
</dbReference>
<keyword evidence="3" id="KW-0408">Iron</keyword>
<dbReference type="Pfam" id="PF00355">
    <property type="entry name" value="Rieske"/>
    <property type="match status" value="1"/>
</dbReference>
<evidence type="ECO:0000256" key="7">
    <source>
        <dbReference type="SAM" id="Phobius"/>
    </source>
</evidence>
<keyword evidence="4" id="KW-0411">Iron-sulfur</keyword>
<protein>
    <submittedName>
        <fullName evidence="9">Ubiquinol-cytochrome c reductase iron-sulfur subunit</fullName>
    </submittedName>
</protein>
<comment type="caution">
    <text evidence="9">The sequence shown here is derived from an EMBL/GenBank/DDBJ whole genome shotgun (WGS) entry which is preliminary data.</text>
</comment>
<accession>A0A9D6V2F0</accession>
<reference evidence="9" key="1">
    <citation type="submission" date="2020-07" db="EMBL/GenBank/DDBJ databases">
        <title>Huge and variable diversity of episymbiotic CPR bacteria and DPANN archaea in groundwater ecosystems.</title>
        <authorList>
            <person name="He C.Y."/>
            <person name="Keren R."/>
            <person name="Whittaker M."/>
            <person name="Farag I.F."/>
            <person name="Doudna J."/>
            <person name="Cate J.H.D."/>
            <person name="Banfield J.F."/>
        </authorList>
    </citation>
    <scope>NUCLEOTIDE SEQUENCE</scope>
    <source>
        <strain evidence="9">NC_groundwater_1664_Pr3_B-0.1um_52_9</strain>
    </source>
</reference>
<dbReference type="PRINTS" id="PR00162">
    <property type="entry name" value="RIESKE"/>
</dbReference>
<evidence type="ECO:0000256" key="1">
    <source>
        <dbReference type="ARBA" id="ARBA00022714"/>
    </source>
</evidence>
<keyword evidence="7" id="KW-1133">Transmembrane helix</keyword>
<dbReference type="CDD" id="cd03467">
    <property type="entry name" value="Rieske"/>
    <property type="match status" value="1"/>
</dbReference>
<dbReference type="SUPFAM" id="SSF50022">
    <property type="entry name" value="ISP domain"/>
    <property type="match status" value="1"/>
</dbReference>
<feature type="transmembrane region" description="Helical" evidence="7">
    <location>
        <begin position="20"/>
        <end position="39"/>
    </location>
</feature>
<evidence type="ECO:0000313" key="10">
    <source>
        <dbReference type="Proteomes" id="UP000807825"/>
    </source>
</evidence>
<keyword evidence="1" id="KW-0001">2Fe-2S</keyword>
<evidence type="ECO:0000259" key="8">
    <source>
        <dbReference type="PROSITE" id="PS51296"/>
    </source>
</evidence>
<sequence length="182" mass="19560">MNNSANQESTRRSFLAKLSLWIGGLAAGGSVFAVVRSLIPNVLYEPSKKVKIGTLDFIPEGVTFFKDAKTFVSKHSSGGKTKIHAMSAICTHLGCIVQHTESEESKGGIKDKSSVGFSCACHGSQFTIDGDVVKGPAPEPLPWFAVSISPDDGQLVVDTSRVVEKQKALLVLKSKHYNVRKV</sequence>
<keyword evidence="2" id="KW-0479">Metal-binding</keyword>
<dbReference type="InterPro" id="IPR036922">
    <property type="entry name" value="Rieske_2Fe-2S_sf"/>
</dbReference>
<dbReference type="GO" id="GO:0051537">
    <property type="term" value="F:2 iron, 2 sulfur cluster binding"/>
    <property type="evidence" value="ECO:0007669"/>
    <property type="project" value="UniProtKB-KW"/>
</dbReference>
<name>A0A9D6V2F0_9BACT</name>
<proteinExistence type="predicted"/>
<dbReference type="Proteomes" id="UP000807825">
    <property type="component" value="Unassembled WGS sequence"/>
</dbReference>
<dbReference type="InterPro" id="IPR014349">
    <property type="entry name" value="Rieske_Fe-S_prot"/>
</dbReference>
<evidence type="ECO:0000256" key="6">
    <source>
        <dbReference type="ARBA" id="ARBA00034078"/>
    </source>
</evidence>
<dbReference type="PROSITE" id="PS51296">
    <property type="entry name" value="RIESKE"/>
    <property type="match status" value="1"/>
</dbReference>
<evidence type="ECO:0000256" key="3">
    <source>
        <dbReference type="ARBA" id="ARBA00023004"/>
    </source>
</evidence>
<dbReference type="Gene3D" id="2.102.10.10">
    <property type="entry name" value="Rieske [2Fe-2S] iron-sulphur domain"/>
    <property type="match status" value="1"/>
</dbReference>
<keyword evidence="7" id="KW-0472">Membrane</keyword>